<dbReference type="EMBL" id="UZAI01005690">
    <property type="protein sequence ID" value="VDO91619.1"/>
    <property type="molecule type" value="Genomic_DNA"/>
</dbReference>
<sequence>MQLKITVYQPIAKSQSSIRTSTESVLLYAAETSTTTTIIIKKVLVFINNCLRKILNIRWLDFIGNSLLCEITNQVADEEEIKKKQWSWWIGHTLQKSSNCIKRQALTTWNRERKRKKGRPKNTSRQKMEEYMKKMNNNWMKFPRKEFD</sequence>
<dbReference type="Proteomes" id="UP000277204">
    <property type="component" value="Unassembled WGS sequence"/>
</dbReference>
<organism evidence="1 2">
    <name type="scientific">Schistosoma margrebowiei</name>
    <dbReference type="NCBI Taxonomy" id="48269"/>
    <lineage>
        <taxon>Eukaryota</taxon>
        <taxon>Metazoa</taxon>
        <taxon>Spiralia</taxon>
        <taxon>Lophotrochozoa</taxon>
        <taxon>Platyhelminthes</taxon>
        <taxon>Trematoda</taxon>
        <taxon>Digenea</taxon>
        <taxon>Strigeidida</taxon>
        <taxon>Schistosomatoidea</taxon>
        <taxon>Schistosomatidae</taxon>
        <taxon>Schistosoma</taxon>
    </lineage>
</organism>
<gene>
    <name evidence="1" type="ORF">SMRZ_LOCUS10737</name>
</gene>
<evidence type="ECO:0000313" key="1">
    <source>
        <dbReference type="EMBL" id="VDO91619.1"/>
    </source>
</evidence>
<protein>
    <submittedName>
        <fullName evidence="1">Uncharacterized protein</fullName>
    </submittedName>
</protein>
<dbReference type="AlphaFoldDB" id="A0A183M3W2"/>
<name>A0A183M3W2_9TREM</name>
<evidence type="ECO:0000313" key="2">
    <source>
        <dbReference type="Proteomes" id="UP000277204"/>
    </source>
</evidence>
<reference evidence="1 2" key="1">
    <citation type="submission" date="2018-11" db="EMBL/GenBank/DDBJ databases">
        <authorList>
            <consortium name="Pathogen Informatics"/>
        </authorList>
    </citation>
    <scope>NUCLEOTIDE SEQUENCE [LARGE SCALE GENOMIC DNA]</scope>
    <source>
        <strain evidence="1 2">Zambia</strain>
    </source>
</reference>
<keyword evidence="2" id="KW-1185">Reference proteome</keyword>
<proteinExistence type="predicted"/>
<accession>A0A183M3W2</accession>